<sequence length="154" mass="17936">MSLRAVRIDQNTPRLNKRLNGMTNRHQSSRPFETDQVSGFIDHSWCQFHFWKSCRDPCSTLSKRTERTAHGKTNWMISAISAISAISVIIRHHKVLSSMPDELLTSYLSNHNNKSIHEMVNWGKGVSCIFNLIFAEWFWKYRQFLESDSDAGYL</sequence>
<dbReference type="Proteomes" id="UP000002624">
    <property type="component" value="Unassembled WGS sequence"/>
</dbReference>
<gene>
    <name evidence="1" type="ORF">HCDG_08972</name>
</gene>
<accession>C6HRZ1</accession>
<dbReference type="EMBL" id="GG692437">
    <property type="protein sequence ID" value="EER36809.1"/>
    <property type="molecule type" value="Genomic_DNA"/>
</dbReference>
<evidence type="ECO:0000313" key="1">
    <source>
        <dbReference type="EMBL" id="EER36809.1"/>
    </source>
</evidence>
<proteinExistence type="predicted"/>
<name>C6HRZ1_AJECH</name>
<reference evidence="2" key="1">
    <citation type="submission" date="2009-05" db="EMBL/GenBank/DDBJ databases">
        <title>The genome sequence of Ajellomyces capsulatus strain H143.</title>
        <authorList>
            <person name="Champion M."/>
            <person name="Cuomo C.A."/>
            <person name="Ma L.-J."/>
            <person name="Henn M.R."/>
            <person name="Sil A."/>
            <person name="Goldman B."/>
            <person name="Young S.K."/>
            <person name="Kodira C.D."/>
            <person name="Zeng Q."/>
            <person name="Koehrsen M."/>
            <person name="Alvarado L."/>
            <person name="Berlin A.M."/>
            <person name="Borenstein D."/>
            <person name="Chen Z."/>
            <person name="Engels R."/>
            <person name="Freedman E."/>
            <person name="Gellesch M."/>
            <person name="Goldberg J."/>
            <person name="Griggs A."/>
            <person name="Gujja S."/>
            <person name="Heiman D.I."/>
            <person name="Hepburn T.A."/>
            <person name="Howarth C."/>
            <person name="Jen D."/>
            <person name="Larson L."/>
            <person name="Lewis B."/>
            <person name="Mehta T."/>
            <person name="Park D."/>
            <person name="Pearson M."/>
            <person name="Roberts A."/>
            <person name="Saif S."/>
            <person name="Shea T.D."/>
            <person name="Shenoy N."/>
            <person name="Sisk P."/>
            <person name="Stolte C."/>
            <person name="Sykes S."/>
            <person name="Walk T."/>
            <person name="White J."/>
            <person name="Yandava C."/>
            <person name="Klein B."/>
            <person name="McEwen J.G."/>
            <person name="Puccia R."/>
            <person name="Goldman G.H."/>
            <person name="Felipe M.S."/>
            <person name="Nino-Vega G."/>
            <person name="San-Blas G."/>
            <person name="Taylor J.W."/>
            <person name="Mendoza L."/>
            <person name="Galagan J.E."/>
            <person name="Nusbaum C."/>
            <person name="Birren B.W."/>
        </authorList>
    </citation>
    <scope>NUCLEOTIDE SEQUENCE [LARGE SCALE GENOMIC DNA]</scope>
    <source>
        <strain evidence="2">H143</strain>
    </source>
</reference>
<protein>
    <submittedName>
        <fullName evidence="1">Uncharacterized protein</fullName>
    </submittedName>
</protein>
<dbReference type="HOGENOM" id="CLU_1703725_0_0_1"/>
<evidence type="ECO:0000313" key="2">
    <source>
        <dbReference type="Proteomes" id="UP000002624"/>
    </source>
</evidence>
<dbReference type="VEuPathDB" id="FungiDB:HCDG_08972"/>
<organism evidence="1 2">
    <name type="scientific">Ajellomyces capsulatus (strain H143)</name>
    <name type="common">Darling's disease fungus</name>
    <name type="synonym">Histoplasma capsulatum</name>
    <dbReference type="NCBI Taxonomy" id="544712"/>
    <lineage>
        <taxon>Eukaryota</taxon>
        <taxon>Fungi</taxon>
        <taxon>Dikarya</taxon>
        <taxon>Ascomycota</taxon>
        <taxon>Pezizomycotina</taxon>
        <taxon>Eurotiomycetes</taxon>
        <taxon>Eurotiomycetidae</taxon>
        <taxon>Onygenales</taxon>
        <taxon>Ajellomycetaceae</taxon>
        <taxon>Histoplasma</taxon>
    </lineage>
</organism>
<dbReference type="AlphaFoldDB" id="C6HRZ1"/>